<gene>
    <name evidence="2" type="ORF">BT96DRAFT_918708</name>
</gene>
<evidence type="ECO:0000313" key="2">
    <source>
        <dbReference type="EMBL" id="KAE9401570.1"/>
    </source>
</evidence>
<feature type="compositionally biased region" description="Acidic residues" evidence="1">
    <location>
        <begin position="59"/>
        <end position="75"/>
    </location>
</feature>
<dbReference type="PANTHER" id="PTHR36576:SF1">
    <property type="entry name" value="UPF0654 PROTEIN C11D3.01C-RELATED"/>
    <property type="match status" value="1"/>
</dbReference>
<evidence type="ECO:0008006" key="4">
    <source>
        <dbReference type="Google" id="ProtNLM"/>
    </source>
</evidence>
<proteinExistence type="predicted"/>
<dbReference type="Pfam" id="PF10346">
    <property type="entry name" value="Con-6"/>
    <property type="match status" value="2"/>
</dbReference>
<dbReference type="Proteomes" id="UP000799118">
    <property type="component" value="Unassembled WGS sequence"/>
</dbReference>
<dbReference type="InterPro" id="IPR052670">
    <property type="entry name" value="UPF0654_domain"/>
</dbReference>
<dbReference type="AlphaFoldDB" id="A0A6A4HV21"/>
<accession>A0A6A4HV21</accession>
<feature type="compositionally biased region" description="Basic and acidic residues" evidence="1">
    <location>
        <begin position="28"/>
        <end position="49"/>
    </location>
</feature>
<evidence type="ECO:0000313" key="3">
    <source>
        <dbReference type="Proteomes" id="UP000799118"/>
    </source>
</evidence>
<dbReference type="InterPro" id="IPR018824">
    <property type="entry name" value="Conidiation-specific_6"/>
</dbReference>
<evidence type="ECO:0000256" key="1">
    <source>
        <dbReference type="SAM" id="MobiDB-lite"/>
    </source>
</evidence>
<organism evidence="2 3">
    <name type="scientific">Gymnopus androsaceus JB14</name>
    <dbReference type="NCBI Taxonomy" id="1447944"/>
    <lineage>
        <taxon>Eukaryota</taxon>
        <taxon>Fungi</taxon>
        <taxon>Dikarya</taxon>
        <taxon>Basidiomycota</taxon>
        <taxon>Agaricomycotina</taxon>
        <taxon>Agaricomycetes</taxon>
        <taxon>Agaricomycetidae</taxon>
        <taxon>Agaricales</taxon>
        <taxon>Marasmiineae</taxon>
        <taxon>Omphalotaceae</taxon>
        <taxon>Gymnopus</taxon>
    </lineage>
</organism>
<reference evidence="2" key="1">
    <citation type="journal article" date="2019" name="Environ. Microbiol.">
        <title>Fungal ecological strategies reflected in gene transcription - a case study of two litter decomposers.</title>
        <authorList>
            <person name="Barbi F."/>
            <person name="Kohler A."/>
            <person name="Barry K."/>
            <person name="Baskaran P."/>
            <person name="Daum C."/>
            <person name="Fauchery L."/>
            <person name="Ihrmark K."/>
            <person name="Kuo A."/>
            <person name="LaButti K."/>
            <person name="Lipzen A."/>
            <person name="Morin E."/>
            <person name="Grigoriev I.V."/>
            <person name="Henrissat B."/>
            <person name="Lindahl B."/>
            <person name="Martin F."/>
        </authorList>
    </citation>
    <scope>NUCLEOTIDE SEQUENCE</scope>
    <source>
        <strain evidence="2">JB14</strain>
    </source>
</reference>
<dbReference type="EMBL" id="ML769444">
    <property type="protein sequence ID" value="KAE9401570.1"/>
    <property type="molecule type" value="Genomic_DNA"/>
</dbReference>
<name>A0A6A4HV21_9AGAR</name>
<dbReference type="PANTHER" id="PTHR36576">
    <property type="entry name" value="UPF0654 PROTEIN C11D3.01C-RELATED"/>
    <property type="match status" value="1"/>
</dbReference>
<dbReference type="OrthoDB" id="5419162at2759"/>
<feature type="region of interest" description="Disordered" evidence="1">
    <location>
        <begin position="1"/>
        <end position="75"/>
    </location>
</feature>
<keyword evidence="3" id="KW-1185">Reference proteome</keyword>
<sequence length="142" mass="15389">MSSNQSQKDPNRVAAGLKATIHNDNISEETKDRAAERLHEMGVEVDGKTRPSGRSDVSYTDEDADVDDYETGVDDYDAGAKIDTKASPAGGSDDAHTNRVLGGYKATLKNDNVSDEAKAHAREVLEANDAMPQTQTTRNRDH</sequence>
<protein>
    <recommendedName>
        <fullName evidence="4">Conidiation protein 6</fullName>
    </recommendedName>
</protein>
<feature type="region of interest" description="Disordered" evidence="1">
    <location>
        <begin position="118"/>
        <end position="142"/>
    </location>
</feature>
<dbReference type="GO" id="GO:0005737">
    <property type="term" value="C:cytoplasm"/>
    <property type="evidence" value="ECO:0007669"/>
    <property type="project" value="TreeGrafter"/>
</dbReference>
<feature type="compositionally biased region" description="Polar residues" evidence="1">
    <location>
        <begin position="131"/>
        <end position="142"/>
    </location>
</feature>